<feature type="non-terminal residue" evidence="1">
    <location>
        <position position="1"/>
    </location>
</feature>
<dbReference type="AlphaFoldDB" id="A0A397B7K9"/>
<evidence type="ECO:0008006" key="3">
    <source>
        <dbReference type="Google" id="ProtNLM"/>
    </source>
</evidence>
<evidence type="ECO:0000313" key="1">
    <source>
        <dbReference type="EMBL" id="RHY13628.1"/>
    </source>
</evidence>
<comment type="caution">
    <text evidence="1">The sequence shown here is derived from an EMBL/GenBank/DDBJ whole genome shotgun (WGS) entry which is preliminary data.</text>
</comment>
<name>A0A397B7K9_APHAT</name>
<reference evidence="1 2" key="1">
    <citation type="submission" date="2018-08" db="EMBL/GenBank/DDBJ databases">
        <title>Aphanomyces genome sequencing and annotation.</title>
        <authorList>
            <person name="Minardi D."/>
            <person name="Oidtmann B."/>
            <person name="Van Der Giezen M."/>
            <person name="Studholme D.J."/>
        </authorList>
    </citation>
    <scope>NUCLEOTIDE SEQUENCE [LARGE SCALE GENOMIC DNA]</scope>
    <source>
        <strain evidence="1 2">Kv</strain>
    </source>
</reference>
<organism evidence="1 2">
    <name type="scientific">Aphanomyces astaci</name>
    <name type="common">Crayfish plague agent</name>
    <dbReference type="NCBI Taxonomy" id="112090"/>
    <lineage>
        <taxon>Eukaryota</taxon>
        <taxon>Sar</taxon>
        <taxon>Stramenopiles</taxon>
        <taxon>Oomycota</taxon>
        <taxon>Saprolegniomycetes</taxon>
        <taxon>Saprolegniales</taxon>
        <taxon>Verrucalvaceae</taxon>
        <taxon>Aphanomyces</taxon>
    </lineage>
</organism>
<sequence>SKKEGTPKLSKGEKHSYRMTAVLPKRRDGAKLSILFVTKGQSGGRIDTHEIMAPFKRHMRDLCITEGMVSHGDDDNDDENWMSPAAHVKLTTMIKRAIDAWEKITPEQIRGSFLKAILNHQ</sequence>
<dbReference type="Proteomes" id="UP000265427">
    <property type="component" value="Unassembled WGS sequence"/>
</dbReference>
<evidence type="ECO:0000313" key="2">
    <source>
        <dbReference type="Proteomes" id="UP000265427"/>
    </source>
</evidence>
<dbReference type="EMBL" id="QUSZ01004580">
    <property type="protein sequence ID" value="RHY13628.1"/>
    <property type="molecule type" value="Genomic_DNA"/>
</dbReference>
<accession>A0A397B7K9</accession>
<proteinExistence type="predicted"/>
<protein>
    <recommendedName>
        <fullName evidence="3">DDE-1 domain-containing protein</fullName>
    </recommendedName>
</protein>
<gene>
    <name evidence="1" type="ORF">DYB36_013010</name>
</gene>